<name>A0AA86VR60_9EUKA</name>
<organism evidence="1">
    <name type="scientific">Hexamita inflata</name>
    <dbReference type="NCBI Taxonomy" id="28002"/>
    <lineage>
        <taxon>Eukaryota</taxon>
        <taxon>Metamonada</taxon>
        <taxon>Diplomonadida</taxon>
        <taxon>Hexamitidae</taxon>
        <taxon>Hexamitinae</taxon>
        <taxon>Hexamita</taxon>
    </lineage>
</organism>
<evidence type="ECO:0000313" key="1">
    <source>
        <dbReference type="EMBL" id="CAI9974203.1"/>
    </source>
</evidence>
<keyword evidence="3" id="KW-1185">Reference proteome</keyword>
<dbReference type="Proteomes" id="UP001642409">
    <property type="component" value="Unassembled WGS sequence"/>
</dbReference>
<protein>
    <submittedName>
        <fullName evidence="2">Hypothetical_protein</fullName>
    </submittedName>
</protein>
<dbReference type="AlphaFoldDB" id="A0AA86VR60"/>
<reference evidence="1" key="1">
    <citation type="submission" date="2023-06" db="EMBL/GenBank/DDBJ databases">
        <authorList>
            <person name="Kurt Z."/>
        </authorList>
    </citation>
    <scope>NUCLEOTIDE SEQUENCE</scope>
</reference>
<dbReference type="EMBL" id="CAXDID020000371">
    <property type="protein sequence ID" value="CAL6083264.1"/>
    <property type="molecule type" value="Genomic_DNA"/>
</dbReference>
<gene>
    <name evidence="2" type="ORF">HINF_LOCUS61639</name>
    <name evidence="1" type="ORF">HINF_LOCUS61848</name>
</gene>
<evidence type="ECO:0000313" key="3">
    <source>
        <dbReference type="Proteomes" id="UP001642409"/>
    </source>
</evidence>
<dbReference type="EMBL" id="CATOUU010001140">
    <property type="protein sequence ID" value="CAI9974203.1"/>
    <property type="molecule type" value="Genomic_DNA"/>
</dbReference>
<comment type="caution">
    <text evidence="1">The sequence shown here is derived from an EMBL/GenBank/DDBJ whole genome shotgun (WGS) entry which is preliminary data.</text>
</comment>
<accession>A0AA86VR60</accession>
<sequence length="280" mass="32683">MKSNVFISAESQFISSASQCLQLNQAMNTKQQIVNLISNLSVKEQFEFWQQMSYQMNKNADILQNYYQNLFKNSISAQKPIQPLTTPQNAVKISTPSTDELKPTLNSSNIDEFSFKYWDQEEPAQVESARQMFKKQLQEIPKQNKEEFMMKAQQILQNVKNSIISKSDCTSLTQKYSLAHRSLDEEPMSMQMSPRSVCSMNFDVVRQQKMTSTQRQLLIQNMKLVLQEMFGKSYYDTPEAEIINIIETNKRKQLWDRLGQMCNTSAREVIQWFTQLKCIE</sequence>
<reference evidence="2 3" key="2">
    <citation type="submission" date="2024-07" db="EMBL/GenBank/DDBJ databases">
        <authorList>
            <person name="Akdeniz Z."/>
        </authorList>
    </citation>
    <scope>NUCLEOTIDE SEQUENCE [LARGE SCALE GENOMIC DNA]</scope>
</reference>
<proteinExistence type="predicted"/>
<evidence type="ECO:0000313" key="2">
    <source>
        <dbReference type="EMBL" id="CAL6083264.1"/>
    </source>
</evidence>